<dbReference type="InterPro" id="IPR050469">
    <property type="entry name" value="Diguanylate_Cyclase"/>
</dbReference>
<dbReference type="InterPro" id="IPR000160">
    <property type="entry name" value="GGDEF_dom"/>
</dbReference>
<dbReference type="InterPro" id="IPR029787">
    <property type="entry name" value="Nucleotide_cyclase"/>
</dbReference>
<dbReference type="FunFam" id="3.30.70.270:FF:000001">
    <property type="entry name" value="Diguanylate cyclase domain protein"/>
    <property type="match status" value="1"/>
</dbReference>
<dbReference type="GO" id="GO:0052621">
    <property type="term" value="F:diguanylate cyclase activity"/>
    <property type="evidence" value="ECO:0007669"/>
    <property type="project" value="TreeGrafter"/>
</dbReference>
<gene>
    <name evidence="2" type="ORF">METZ01_LOCUS121490</name>
</gene>
<dbReference type="PANTHER" id="PTHR45138:SF6">
    <property type="entry name" value="DIGUANYLATE CYCLASE DGCN"/>
    <property type="match status" value="1"/>
</dbReference>
<evidence type="ECO:0000313" key="2">
    <source>
        <dbReference type="EMBL" id="SVA68636.1"/>
    </source>
</evidence>
<dbReference type="EMBL" id="UINC01016496">
    <property type="protein sequence ID" value="SVA68636.1"/>
    <property type="molecule type" value="Genomic_DNA"/>
</dbReference>
<dbReference type="GO" id="GO:0043709">
    <property type="term" value="P:cell adhesion involved in single-species biofilm formation"/>
    <property type="evidence" value="ECO:0007669"/>
    <property type="project" value="TreeGrafter"/>
</dbReference>
<accession>A0A381XUZ1</accession>
<name>A0A381XUZ1_9ZZZZ</name>
<dbReference type="GO" id="GO:1902201">
    <property type="term" value="P:negative regulation of bacterial-type flagellum-dependent cell motility"/>
    <property type="evidence" value="ECO:0007669"/>
    <property type="project" value="TreeGrafter"/>
</dbReference>
<proteinExistence type="predicted"/>
<reference evidence="2" key="1">
    <citation type="submission" date="2018-05" db="EMBL/GenBank/DDBJ databases">
        <authorList>
            <person name="Lanie J.A."/>
            <person name="Ng W.-L."/>
            <person name="Kazmierczak K.M."/>
            <person name="Andrzejewski T.M."/>
            <person name="Davidsen T.M."/>
            <person name="Wayne K.J."/>
            <person name="Tettelin H."/>
            <person name="Glass J.I."/>
            <person name="Rusch D."/>
            <person name="Podicherti R."/>
            <person name="Tsui H.-C.T."/>
            <person name="Winkler M.E."/>
        </authorList>
    </citation>
    <scope>NUCLEOTIDE SEQUENCE</scope>
</reference>
<dbReference type="PANTHER" id="PTHR45138">
    <property type="entry name" value="REGULATORY COMPONENTS OF SENSORY TRANSDUCTION SYSTEM"/>
    <property type="match status" value="1"/>
</dbReference>
<organism evidence="2">
    <name type="scientific">marine metagenome</name>
    <dbReference type="NCBI Taxonomy" id="408172"/>
    <lineage>
        <taxon>unclassified sequences</taxon>
        <taxon>metagenomes</taxon>
        <taxon>ecological metagenomes</taxon>
    </lineage>
</organism>
<dbReference type="PROSITE" id="PS50887">
    <property type="entry name" value="GGDEF"/>
    <property type="match status" value="1"/>
</dbReference>
<dbReference type="NCBIfam" id="TIGR00254">
    <property type="entry name" value="GGDEF"/>
    <property type="match status" value="1"/>
</dbReference>
<feature type="domain" description="GGDEF" evidence="1">
    <location>
        <begin position="179"/>
        <end position="313"/>
    </location>
</feature>
<feature type="non-terminal residue" evidence="2">
    <location>
        <position position="1"/>
    </location>
</feature>
<dbReference type="SUPFAM" id="SSF55073">
    <property type="entry name" value="Nucleotide cyclase"/>
    <property type="match status" value="1"/>
</dbReference>
<dbReference type="SMART" id="SM00267">
    <property type="entry name" value="GGDEF"/>
    <property type="match status" value="1"/>
</dbReference>
<dbReference type="GO" id="GO:0005886">
    <property type="term" value="C:plasma membrane"/>
    <property type="evidence" value="ECO:0007669"/>
    <property type="project" value="TreeGrafter"/>
</dbReference>
<dbReference type="Pfam" id="PF00990">
    <property type="entry name" value="GGDEF"/>
    <property type="match status" value="1"/>
</dbReference>
<dbReference type="InterPro" id="IPR043128">
    <property type="entry name" value="Rev_trsase/Diguanyl_cyclase"/>
</dbReference>
<dbReference type="Gene3D" id="3.30.70.270">
    <property type="match status" value="1"/>
</dbReference>
<dbReference type="AlphaFoldDB" id="A0A381XUZ1"/>
<dbReference type="CDD" id="cd01949">
    <property type="entry name" value="GGDEF"/>
    <property type="match status" value="1"/>
</dbReference>
<dbReference type="InterPro" id="IPR029016">
    <property type="entry name" value="GAF-like_dom_sf"/>
</dbReference>
<dbReference type="Gene3D" id="3.30.450.40">
    <property type="match status" value="1"/>
</dbReference>
<sequence>GAALAPGPVGEAIVDRAVAWLPAPSWSVVAADLVGEPTLLASTQLPRELERSVINFGAKVTHAGRGAGTRDLTGDDGREFAGPSVAAIAVPLPCRGRTVGAVVGVDAHNPSSRVPELPDSVRNALSLLLEPAALALDNASRMQRTQRLAVTDDLTQLFNSRYLSEVLRREGRRAVRTRQPLSLLFIDLDGFKEFNNTYGHQRGSRVLVEAGAVIRNCVRATDVVARFGGDEFSVVLPNTGSDRAMAVADRVRTRLSSHRFLASEGFNCRLTASAGVATLPEVVPTVDRLLQAADDAMYRVKAHGKNGIQLAGAVA</sequence>
<evidence type="ECO:0000259" key="1">
    <source>
        <dbReference type="PROSITE" id="PS50887"/>
    </source>
</evidence>
<protein>
    <recommendedName>
        <fullName evidence="1">GGDEF domain-containing protein</fullName>
    </recommendedName>
</protein>